<proteinExistence type="predicted"/>
<dbReference type="RefSeq" id="WP_321554120.1">
    <property type="nucleotide sequence ID" value="NZ_JAXIVU010000016.1"/>
</dbReference>
<sequence length="44" mass="5108">MLHDSVLCKNNVEARSKRVVFFRTGYSQQWQNSTGAPWFFLNGS</sequence>
<evidence type="ECO:0000313" key="2">
    <source>
        <dbReference type="Proteomes" id="UP001294570"/>
    </source>
</evidence>
<gene>
    <name evidence="1" type="ORF">TOI97_10735</name>
</gene>
<organism evidence="1 2">
    <name type="scientific">Denitrificimonas halotolerans</name>
    <dbReference type="NCBI Taxonomy" id="3098930"/>
    <lineage>
        <taxon>Bacteria</taxon>
        <taxon>Pseudomonadati</taxon>
        <taxon>Pseudomonadota</taxon>
        <taxon>Gammaproteobacteria</taxon>
        <taxon>Pseudomonadales</taxon>
        <taxon>Pseudomonadaceae</taxon>
        <taxon>Denitrificimonas</taxon>
    </lineage>
</organism>
<dbReference type="Proteomes" id="UP001294570">
    <property type="component" value="Unassembled WGS sequence"/>
</dbReference>
<accession>A0ABU5GU58</accession>
<name>A0ABU5GU58_9GAMM</name>
<evidence type="ECO:0000313" key="1">
    <source>
        <dbReference type="EMBL" id="MDY7220037.1"/>
    </source>
</evidence>
<keyword evidence="2" id="KW-1185">Reference proteome</keyword>
<comment type="caution">
    <text evidence="1">The sequence shown here is derived from an EMBL/GenBank/DDBJ whole genome shotgun (WGS) entry which is preliminary data.</text>
</comment>
<reference evidence="1 2" key="1">
    <citation type="submission" date="2023-12" db="EMBL/GenBank/DDBJ databases">
        <title>Denitrificimonas halotolerans sp. nov.,a novel species isolated from landfill leachate.</title>
        <authorList>
            <person name="Wang S."/>
        </authorList>
    </citation>
    <scope>NUCLEOTIDE SEQUENCE [LARGE SCALE GENOMIC DNA]</scope>
    <source>
        <strain evidence="1 2">JX-1</strain>
    </source>
</reference>
<protein>
    <submittedName>
        <fullName evidence="1">Uncharacterized protein</fullName>
    </submittedName>
</protein>
<dbReference type="EMBL" id="JAXIVU010000016">
    <property type="protein sequence ID" value="MDY7220037.1"/>
    <property type="molecule type" value="Genomic_DNA"/>
</dbReference>